<evidence type="ECO:0000256" key="1">
    <source>
        <dbReference type="SAM" id="MobiDB-lite"/>
    </source>
</evidence>
<comment type="caution">
    <text evidence="2">The sequence shown here is derived from an EMBL/GenBank/DDBJ whole genome shotgun (WGS) entry which is preliminary data.</text>
</comment>
<sequence length="677" mass="75248">MPDLLKIVGKTQGKAKKDRLLEAAKALRGEYDLRMLIQRDRMWLQDLWFLTYNLIDTAQMSVPPTRSKHFTSRAASIVDTGRRVLARNPLRYHVLMDQLNRSREEREPPRILEKVLHGVLYDIDRQMTKRGELNSRMTTAFHTLVRGQWAFKLHLTDQAKTSTGSPIHYRALDPRLVLPTFDDMGTQSPLNYDLVTLSQLLGRYEELIRPVVDQAMKAAPSTDGQTDYSFLYVPLLLMEWSTREEHAVLLDLANLPDEIAQAFGVKPPDHTSNRYVWLEEPFAHGFGISLIQVGNVNGIPAGFASQEAARLYAQSSPLNGIPVLRNADTNNTAKLEFVSPGLVLDMYGNPYQYNQAAQPIDPSGAMVGRSIFATVVHHFPELNEILALYKDAIKNEVRGTWVFRSRDGKMVTLRLGDGSINPLTLQESLEKIDPHIQSPDVLTLLQIINEDISQGALDLRFLLASDFEGSGFLRARMEDASLTALVDYQDGMQAWGTAVADSFVTQYRAGKGKFGKWKVHGREPGMRTKFFVIDIDDEVDEALNGAEPPVIEAKVKIARPIDMAARINMAKTAIDPGNPIMGLITALDLIMEFDDADGVHDEILEDLGKRNPTIQLAQIAAAFRRAGADELADMIMQDNFRSSFQNATQQTKTGTPIGAAAGTNPSSAPPEATAGAR</sequence>
<feature type="compositionally biased region" description="Polar residues" evidence="1">
    <location>
        <begin position="645"/>
        <end position="654"/>
    </location>
</feature>
<dbReference type="EMBL" id="LAZR01004601">
    <property type="protein sequence ID" value="KKN07158.1"/>
    <property type="molecule type" value="Genomic_DNA"/>
</dbReference>
<proteinExistence type="predicted"/>
<feature type="region of interest" description="Disordered" evidence="1">
    <location>
        <begin position="645"/>
        <end position="677"/>
    </location>
</feature>
<reference evidence="2" key="1">
    <citation type="journal article" date="2015" name="Nature">
        <title>Complex archaea that bridge the gap between prokaryotes and eukaryotes.</title>
        <authorList>
            <person name="Spang A."/>
            <person name="Saw J.H."/>
            <person name="Jorgensen S.L."/>
            <person name="Zaremba-Niedzwiedzka K."/>
            <person name="Martijn J."/>
            <person name="Lind A.E."/>
            <person name="van Eijk R."/>
            <person name="Schleper C."/>
            <person name="Guy L."/>
            <person name="Ettema T.J."/>
        </authorList>
    </citation>
    <scope>NUCLEOTIDE SEQUENCE</scope>
</reference>
<protein>
    <submittedName>
        <fullName evidence="2">Uncharacterized protein</fullName>
    </submittedName>
</protein>
<accession>A0A0F9QPC3</accession>
<dbReference type="AlphaFoldDB" id="A0A0F9QPC3"/>
<organism evidence="2">
    <name type="scientific">marine sediment metagenome</name>
    <dbReference type="NCBI Taxonomy" id="412755"/>
    <lineage>
        <taxon>unclassified sequences</taxon>
        <taxon>metagenomes</taxon>
        <taxon>ecological metagenomes</taxon>
    </lineage>
</organism>
<evidence type="ECO:0000313" key="2">
    <source>
        <dbReference type="EMBL" id="KKN07158.1"/>
    </source>
</evidence>
<gene>
    <name evidence="2" type="ORF">LCGC14_1070030</name>
</gene>
<name>A0A0F9QPC3_9ZZZZ</name>